<evidence type="ECO:0000313" key="2">
    <source>
        <dbReference type="Proteomes" id="UP000471521"/>
    </source>
</evidence>
<keyword evidence="1" id="KW-0808">Transferase</keyword>
<gene>
    <name evidence="1" type="ORF">GRX66_06665</name>
</gene>
<keyword evidence="2" id="KW-1185">Reference proteome</keyword>
<organism evidence="1 2">
    <name type="scientific">Halobacterium bonnevillei</name>
    <dbReference type="NCBI Taxonomy" id="2692200"/>
    <lineage>
        <taxon>Archaea</taxon>
        <taxon>Methanobacteriati</taxon>
        <taxon>Methanobacteriota</taxon>
        <taxon>Stenosarchaea group</taxon>
        <taxon>Halobacteria</taxon>
        <taxon>Halobacteriales</taxon>
        <taxon>Halobacteriaceae</taxon>
        <taxon>Halobacterium</taxon>
    </lineage>
</organism>
<proteinExistence type="predicted"/>
<comment type="caution">
    <text evidence="1">The sequence shown here is derived from an EMBL/GenBank/DDBJ whole genome shotgun (WGS) entry which is preliminary data.</text>
</comment>
<dbReference type="EMBL" id="WUUU01000036">
    <property type="protein sequence ID" value="MXR20300.1"/>
    <property type="molecule type" value="Genomic_DNA"/>
</dbReference>
<dbReference type="GO" id="GO:0006400">
    <property type="term" value="P:tRNA modification"/>
    <property type="evidence" value="ECO:0007669"/>
    <property type="project" value="InterPro"/>
</dbReference>
<dbReference type="Proteomes" id="UP000471521">
    <property type="component" value="Unassembled WGS sequence"/>
</dbReference>
<evidence type="ECO:0000313" key="1">
    <source>
        <dbReference type="EMBL" id="MXR20300.1"/>
    </source>
</evidence>
<protein>
    <submittedName>
        <fullName evidence="1">Queuine tRNA-ribosyltransferase tRNA-guanine transglycosylase</fullName>
    </submittedName>
</protein>
<dbReference type="OrthoDB" id="67059at2157"/>
<dbReference type="GO" id="GO:0016740">
    <property type="term" value="F:transferase activity"/>
    <property type="evidence" value="ECO:0007669"/>
    <property type="project" value="UniProtKB-KW"/>
</dbReference>
<sequence>MRFYVPDWDDHVDADYDFVYDVHSRVENGKRENLFLWDIFGDDELPADGLLLSRDSVTKSPGLKKRLYEHGIYDDPRLDMPDWLPTISDCGAWGYRKLPFPPYSRSELLDFYERIGVTTGVTLDHVAWKGPDHARLYLNENAFDDVFTPDDLPESLLGGSEAEVFITEWPSKWPENVSEYEPSIYDAPEAHLNPFRAEDFEGSVGEICSQLRDDPRAVYRPNDNEFRQHLTLENAEAMLEQYDPDRHDFRLMGAVQGWDPESYADAAAATLDYGFDYIGLGGLAGASQETIENVVSSVGEEIVAYELEYQTRVDAHVFGFAKSGAFDTIRDAGITSFDSASMLIAAWTGGKNYHLTEDRRYDALRVRYPKSTESRPRQIEKAVRAQEILRALRAYDAGEPIVEAVEQFYDEAEDTLRKTVAYLKEHRHEDGYQHGKLTPIKKYFRRNFSLAAEFKGTVGEPVWRELMHLLREDNPEDTEAFARYERLLEPVEKTIQWRRTEHNMYGGSLGEPEAGSLQELNPLLEEYASFVEDDDNLDNYRKLLEDRPWEECDCPLCEKHGIEVAIWRGNNRNRRRGFHNMYRFSREMAKDFPEILILAPVTGSGSDRCEDAIQEANPELWDAVHGAAAIEIAGEFSGGIYEWWERLTASEGNSPEAVAAQFDTVLAYDPDGALNTLEALRTTGCEVETYEDPEAVDEAVKNRLGSLEQSGLTEFQ</sequence>
<dbReference type="SUPFAM" id="SSF51713">
    <property type="entry name" value="tRNA-guanine transglycosylase"/>
    <property type="match status" value="1"/>
</dbReference>
<dbReference type="InterPro" id="IPR036511">
    <property type="entry name" value="TGT-like_sf"/>
</dbReference>
<dbReference type="Gene3D" id="3.20.20.105">
    <property type="entry name" value="Queuine tRNA-ribosyltransferase-like"/>
    <property type="match status" value="1"/>
</dbReference>
<accession>A0A6B0SN79</accession>
<name>A0A6B0SN79_9EURY</name>
<dbReference type="AlphaFoldDB" id="A0A6B0SN79"/>
<dbReference type="RefSeq" id="WP_159525854.1">
    <property type="nucleotide sequence ID" value="NZ_WUUU01000036.1"/>
</dbReference>
<reference evidence="1 2" key="1">
    <citation type="submission" date="2019-12" db="EMBL/GenBank/DDBJ databases">
        <title>Isolation and characterization of three novel carbon monoxide-oxidizing members of Halobacteria from salione crusts and soils.</title>
        <authorList>
            <person name="Myers M.R."/>
            <person name="King G.M."/>
        </authorList>
    </citation>
    <scope>NUCLEOTIDE SEQUENCE [LARGE SCALE GENOMIC DNA]</scope>
    <source>
        <strain evidence="1 2">PCN9</strain>
    </source>
</reference>